<evidence type="ECO:0000313" key="2">
    <source>
        <dbReference type="Proteomes" id="UP000440694"/>
    </source>
</evidence>
<evidence type="ECO:0000313" key="1">
    <source>
        <dbReference type="EMBL" id="MTD92843.1"/>
    </source>
</evidence>
<dbReference type="EMBL" id="WMBQ01000001">
    <property type="protein sequence ID" value="MTD92843.1"/>
    <property type="molecule type" value="Genomic_DNA"/>
</dbReference>
<keyword evidence="2" id="KW-1185">Reference proteome</keyword>
<gene>
    <name evidence="1" type="ORF">GIW81_00675</name>
</gene>
<comment type="caution">
    <text evidence="1">The sequence shown here is derived from an EMBL/GenBank/DDBJ whole genome shotgun (WGS) entry which is preliminary data.</text>
</comment>
<name>A0A6I3KES8_9HYPH</name>
<dbReference type="RefSeq" id="WP_154737433.1">
    <property type="nucleotide sequence ID" value="NZ_WMBQ01000001.1"/>
</dbReference>
<dbReference type="SUPFAM" id="SSF54919">
    <property type="entry name" value="Nucleoside diphosphate kinase, NDK"/>
    <property type="match status" value="1"/>
</dbReference>
<reference evidence="1 2" key="1">
    <citation type="submission" date="2019-11" db="EMBL/GenBank/DDBJ databases">
        <title>Identification of a novel strain.</title>
        <authorList>
            <person name="Xu Q."/>
            <person name="Wang G."/>
        </authorList>
    </citation>
    <scope>NUCLEOTIDE SEQUENCE [LARGE SCALE GENOMIC DNA]</scope>
    <source>
        <strain evidence="2">xq</strain>
    </source>
</reference>
<organism evidence="1 2">
    <name type="scientific">Hyphomicrobium album</name>
    <dbReference type="NCBI Taxonomy" id="2665159"/>
    <lineage>
        <taxon>Bacteria</taxon>
        <taxon>Pseudomonadati</taxon>
        <taxon>Pseudomonadota</taxon>
        <taxon>Alphaproteobacteria</taxon>
        <taxon>Hyphomicrobiales</taxon>
        <taxon>Hyphomicrobiaceae</taxon>
        <taxon>Hyphomicrobium</taxon>
    </lineage>
</organism>
<dbReference type="Gene3D" id="3.30.70.141">
    <property type="entry name" value="Nucleoside diphosphate kinase-like domain"/>
    <property type="match status" value="1"/>
</dbReference>
<dbReference type="AlphaFoldDB" id="A0A6I3KES8"/>
<sequence>MSKDRLKRDIIRAVTELSTSKQAANQWIVPLGEREPDKRNHFVLFMKPELLAIRDGAKLSPILDLIGAALRKYGVETGAVRAVNGPYLARHKIMEEHYGVINRASRLGRAALSTPTLQKLEAETPGIKSILGAHQFLDHYPDVSAFALDVIVNTVGSKKIASGKYYSVLNVQGERVVVLNAFHPQQLLHYTQPGQQIVAFECWSDTDWEVLRTNMTGATDPSRAVEGSIRRTLRERCRELGLHEVTTATNGVHCSAGPFEAMLEFCRFFSNHGGKTLLRASDTPFGQMLQERGLKAKDIAALAKNPLLGEGSAAAYVFNQTEEKNSDLAADLLAAALRRAA</sequence>
<protein>
    <submittedName>
        <fullName evidence="1">Uncharacterized protein</fullName>
    </submittedName>
</protein>
<dbReference type="InterPro" id="IPR036850">
    <property type="entry name" value="NDK-like_dom_sf"/>
</dbReference>
<proteinExistence type="predicted"/>
<accession>A0A6I3KES8</accession>
<dbReference type="Proteomes" id="UP000440694">
    <property type="component" value="Unassembled WGS sequence"/>
</dbReference>